<dbReference type="GO" id="GO:0050660">
    <property type="term" value="F:flavin adenine dinucleotide binding"/>
    <property type="evidence" value="ECO:0007669"/>
    <property type="project" value="InterPro"/>
</dbReference>
<accession>Q119Q9</accession>
<evidence type="ECO:0000256" key="5">
    <source>
        <dbReference type="ARBA" id="ARBA00050018"/>
    </source>
</evidence>
<dbReference type="SUPFAM" id="SSF54373">
    <property type="entry name" value="FAD-linked reductases, C-terminal domain"/>
    <property type="match status" value="1"/>
</dbReference>
<dbReference type="GO" id="GO:0043799">
    <property type="term" value="F:glycine oxidase activity"/>
    <property type="evidence" value="ECO:0007669"/>
    <property type="project" value="UniProtKB-EC"/>
</dbReference>
<dbReference type="AlphaFoldDB" id="Q119Q9"/>
<comment type="pathway">
    <text evidence="1">Cofactor biosynthesis; thiamine diphosphate biosynthesis.</text>
</comment>
<dbReference type="PANTHER" id="PTHR13847:SF289">
    <property type="entry name" value="GLYCINE OXIDASE"/>
    <property type="match status" value="1"/>
</dbReference>
<dbReference type="InterPro" id="IPR006076">
    <property type="entry name" value="FAD-dep_OxRdtase"/>
</dbReference>
<dbReference type="OrthoDB" id="9805935at2"/>
<dbReference type="KEGG" id="ter:Tery_0284"/>
<comment type="catalytic activity">
    <reaction evidence="4">
        <text>glycine + O2 + H2O = glyoxylate + H2O2 + NH4(+)</text>
        <dbReference type="Rhea" id="RHEA:11532"/>
        <dbReference type="ChEBI" id="CHEBI:15377"/>
        <dbReference type="ChEBI" id="CHEBI:15379"/>
        <dbReference type="ChEBI" id="CHEBI:16240"/>
        <dbReference type="ChEBI" id="CHEBI:28938"/>
        <dbReference type="ChEBI" id="CHEBI:36655"/>
        <dbReference type="ChEBI" id="CHEBI:57305"/>
        <dbReference type="EC" id="1.4.3.19"/>
    </reaction>
</comment>
<evidence type="ECO:0000256" key="1">
    <source>
        <dbReference type="ARBA" id="ARBA00004948"/>
    </source>
</evidence>
<dbReference type="NCBIfam" id="TIGR02352">
    <property type="entry name" value="thiamin_ThiO"/>
    <property type="match status" value="1"/>
</dbReference>
<dbReference type="eggNOG" id="COG0665">
    <property type="taxonomic scope" value="Bacteria"/>
</dbReference>
<dbReference type="GO" id="GO:0005737">
    <property type="term" value="C:cytoplasm"/>
    <property type="evidence" value="ECO:0007669"/>
    <property type="project" value="TreeGrafter"/>
</dbReference>
<gene>
    <name evidence="7" type="ordered locus">Tery_0284</name>
</gene>
<dbReference type="EC" id="1.4.3.19" evidence="5"/>
<dbReference type="Gene3D" id="3.50.50.60">
    <property type="entry name" value="FAD/NAD(P)-binding domain"/>
    <property type="match status" value="1"/>
</dbReference>
<evidence type="ECO:0000313" key="7">
    <source>
        <dbReference type="EMBL" id="ABG49765.1"/>
    </source>
</evidence>
<sequence>MSQSNKIIIIGGGIIGISIAIELKLRGAKVTVISRDFQQIATNAAAGMLAPQAEAIPPGKMLDLCLKSRTLYPEWVQKIESISGLETGYWSCGILSPVYALKDRENYALPSLNYQWLNQVAIHQYQPGLSPEVIGGWFYPQDGQVDNRYLYQSIIAAAKELKVEIQSGIVTEIIRKKGKIKSLKTSIGEIEAEHYVLATGAWSQELLPIPIFPTKGQMLSLKVPSYVSRENLSLQQVIYGSHCYIVPRKDGRIIIGATCENIGFVDGNTPVGIQQLLGNAIRLYPVLRDYEILEFWWGFRPNTPDEMPILGKSNYDNLTLATGHYRNGILLAPVTGMLIADLIWNNQSNSLLTAFNYSRFMEVGSQV</sequence>
<keyword evidence="3" id="KW-0560">Oxidoreductase</keyword>
<name>Q119Q9_TRIEI</name>
<dbReference type="UniPathway" id="UPA00060"/>
<dbReference type="SUPFAM" id="SSF51905">
    <property type="entry name" value="FAD/NAD(P)-binding domain"/>
    <property type="match status" value="1"/>
</dbReference>
<dbReference type="STRING" id="203124.Tery_0284"/>
<dbReference type="Gene3D" id="3.30.9.10">
    <property type="entry name" value="D-Amino Acid Oxidase, subunit A, domain 2"/>
    <property type="match status" value="1"/>
</dbReference>
<dbReference type="InterPro" id="IPR012727">
    <property type="entry name" value="Gly_oxidase_ThiO"/>
</dbReference>
<dbReference type="EMBL" id="CP000393">
    <property type="protein sequence ID" value="ABG49765.1"/>
    <property type="molecule type" value="Genomic_DNA"/>
</dbReference>
<dbReference type="PANTHER" id="PTHR13847">
    <property type="entry name" value="SARCOSINE DEHYDROGENASE-RELATED"/>
    <property type="match status" value="1"/>
</dbReference>
<dbReference type="GO" id="GO:0009228">
    <property type="term" value="P:thiamine biosynthetic process"/>
    <property type="evidence" value="ECO:0007669"/>
    <property type="project" value="UniProtKB-KW"/>
</dbReference>
<keyword evidence="2" id="KW-0784">Thiamine biosynthesis</keyword>
<evidence type="ECO:0000259" key="6">
    <source>
        <dbReference type="Pfam" id="PF01266"/>
    </source>
</evidence>
<dbReference type="RefSeq" id="WP_011610161.1">
    <property type="nucleotide sequence ID" value="NC_008312.1"/>
</dbReference>
<reference evidence="7" key="1">
    <citation type="submission" date="2006-06" db="EMBL/GenBank/DDBJ databases">
        <title>Complete sequence of Trichodesmium erythraeum IMS101.</title>
        <authorList>
            <consortium name="US DOE Joint Genome Institute"/>
            <person name="Copeland A."/>
            <person name="Lucas S."/>
            <person name="Lapidus A."/>
            <person name="Barry K."/>
            <person name="Detter J.C."/>
            <person name="Glavina del Rio T."/>
            <person name="Hammon N."/>
            <person name="Israni S."/>
            <person name="Dalin E."/>
            <person name="Tice H."/>
            <person name="Pitluck S."/>
            <person name="Kiss H."/>
            <person name="Munk A.C."/>
            <person name="Brettin T."/>
            <person name="Bruce D."/>
            <person name="Han C."/>
            <person name="Tapia R."/>
            <person name="Gilna P."/>
            <person name="Schmutz J."/>
            <person name="Larimer F."/>
            <person name="Land M."/>
            <person name="Hauser L."/>
            <person name="Kyrpides N."/>
            <person name="Kim E."/>
            <person name="Richardson P."/>
        </authorList>
    </citation>
    <scope>NUCLEOTIDE SEQUENCE [LARGE SCALE GENOMIC DNA]</scope>
    <source>
        <strain evidence="7">IMS101</strain>
    </source>
</reference>
<evidence type="ECO:0000256" key="4">
    <source>
        <dbReference type="ARBA" id="ARBA00049872"/>
    </source>
</evidence>
<dbReference type="GO" id="GO:0009229">
    <property type="term" value="P:thiamine diphosphate biosynthetic process"/>
    <property type="evidence" value="ECO:0007669"/>
    <property type="project" value="UniProtKB-UniPathway"/>
</dbReference>
<feature type="domain" description="FAD dependent oxidoreductase" evidence="6">
    <location>
        <begin position="6"/>
        <end position="342"/>
    </location>
</feature>
<protein>
    <recommendedName>
        <fullName evidence="5">glycine oxidase</fullName>
        <ecNumber evidence="5">1.4.3.19</ecNumber>
    </recommendedName>
</protein>
<evidence type="ECO:0000256" key="2">
    <source>
        <dbReference type="ARBA" id="ARBA00022977"/>
    </source>
</evidence>
<dbReference type="Pfam" id="PF01266">
    <property type="entry name" value="DAO"/>
    <property type="match status" value="1"/>
</dbReference>
<dbReference type="InterPro" id="IPR036188">
    <property type="entry name" value="FAD/NAD-bd_sf"/>
</dbReference>
<dbReference type="HOGENOM" id="CLU_007884_4_5_3"/>
<evidence type="ECO:0000256" key="3">
    <source>
        <dbReference type="ARBA" id="ARBA00023002"/>
    </source>
</evidence>
<proteinExistence type="predicted"/>
<organism evidence="7">
    <name type="scientific">Trichodesmium erythraeum (strain IMS101)</name>
    <dbReference type="NCBI Taxonomy" id="203124"/>
    <lineage>
        <taxon>Bacteria</taxon>
        <taxon>Bacillati</taxon>
        <taxon>Cyanobacteriota</taxon>
        <taxon>Cyanophyceae</taxon>
        <taxon>Oscillatoriophycideae</taxon>
        <taxon>Oscillatoriales</taxon>
        <taxon>Microcoleaceae</taxon>
        <taxon>Trichodesmium</taxon>
    </lineage>
</organism>